<dbReference type="InterPro" id="IPR019557">
    <property type="entry name" value="AminoTfrase-like_pln_mobile"/>
</dbReference>
<feature type="signal peptide" evidence="2">
    <location>
        <begin position="1"/>
        <end position="17"/>
    </location>
</feature>
<evidence type="ECO:0000259" key="3">
    <source>
        <dbReference type="Pfam" id="PF10536"/>
    </source>
</evidence>
<keyword evidence="2" id="KW-0732">Signal</keyword>
<feature type="chain" id="PRO_5014770365" description="Aminotransferase-like plant mobile domain-containing protein" evidence="2">
    <location>
        <begin position="18"/>
        <end position="1026"/>
    </location>
</feature>
<dbReference type="InterPro" id="IPR044824">
    <property type="entry name" value="MAIN-like"/>
</dbReference>
<gene>
    <name evidence="4" type="ORF">FSB_LOCUS30302</name>
</gene>
<evidence type="ECO:0000313" key="4">
    <source>
        <dbReference type="EMBL" id="SPD02420.1"/>
    </source>
</evidence>
<dbReference type="PANTHER" id="PTHR46033:SF80">
    <property type="entry name" value="PROTEIN MAIN-LIKE 2-LIKE"/>
    <property type="match status" value="1"/>
</dbReference>
<organism evidence="4">
    <name type="scientific">Fagus sylvatica</name>
    <name type="common">Beechnut</name>
    <dbReference type="NCBI Taxonomy" id="28930"/>
    <lineage>
        <taxon>Eukaryota</taxon>
        <taxon>Viridiplantae</taxon>
        <taxon>Streptophyta</taxon>
        <taxon>Embryophyta</taxon>
        <taxon>Tracheophyta</taxon>
        <taxon>Spermatophyta</taxon>
        <taxon>Magnoliopsida</taxon>
        <taxon>eudicotyledons</taxon>
        <taxon>Gunneridae</taxon>
        <taxon>Pentapetalae</taxon>
        <taxon>rosids</taxon>
        <taxon>fabids</taxon>
        <taxon>Fagales</taxon>
        <taxon>Fagaceae</taxon>
        <taxon>Fagus</taxon>
    </lineage>
</organism>
<evidence type="ECO:0000256" key="1">
    <source>
        <dbReference type="SAM" id="MobiDB-lite"/>
    </source>
</evidence>
<feature type="region of interest" description="Disordered" evidence="1">
    <location>
        <begin position="58"/>
        <end position="88"/>
    </location>
</feature>
<dbReference type="EMBL" id="OIVN01002302">
    <property type="protein sequence ID" value="SPD02420.1"/>
    <property type="molecule type" value="Genomic_DNA"/>
</dbReference>
<dbReference type="PANTHER" id="PTHR46033">
    <property type="entry name" value="PROTEIN MAIN-LIKE 2"/>
    <property type="match status" value="1"/>
</dbReference>
<feature type="compositionally biased region" description="Basic residues" evidence="1">
    <location>
        <begin position="595"/>
        <end position="608"/>
    </location>
</feature>
<dbReference type="AlphaFoldDB" id="A0A2N9GST8"/>
<proteinExistence type="predicted"/>
<dbReference type="Pfam" id="PF10536">
    <property type="entry name" value="PMD"/>
    <property type="match status" value="1"/>
</dbReference>
<sequence length="1026" mass="112230">MAAFPLVLPTFAPSSLSLLVSASATANSFEMDSTVTSGQWGGPVFFFIMRPGEPPFIASSFTTPVSPTPQPSTGERSETSGAVPTASTEAVVDTPVAPPFVPSEATPVAPSSIFNKTNDPREGFVFPLVDPWYESSPLFSSRSFDSFPPPEDWDWVVTEPEVAVDRAWVPSLDEISDLLIQKRDIQPVPIDFDFPCAASKDWDTKPLREVLRRWCPSTYTFFFSWGELTVTLEDIANHWMLPVLGEHFFSGIKLSAEEEEVAVALRRQLSTRLSDWPSFFVHREEIPVCRAAFVLYWLFNYLSVAKDKVTAWGKFSDLPQQFLNCFPDFHNNLPLVYRWLRVPIYRESKMVTILSVMGVSFIPYCPQRVKKQFGLDQDMPVGPQETTTSTPDLSPFIKSSAFAHWKSMVEYVNVGRGDKAPISVHCKPQTSNPCLSPPSQSAISYGNNQKLGFAEWDEIRGGWIAYIIHIPERWRNSVNIMEERLIMPSKRGKGSKRDAPVDLAVEKASKKSAPSPKKTHPKKMKTGKKGKSTTLASVPKKKSTTASIESPIESTATLSKAKNEEQSSATPTRSPPKKKRSVVPPPPLSGATSRTRSKSGFKRVHKPGRSGDTVVVVKDFDTIADDVPTSPSGGSDPLIATVDQGENLGKDIVDSFEMLDDMLEADELNIESADIMRHDLAIVAHAGHSSEHGRDGHDAVDLDAVPLSFSVLQTILPSGVTGSGASLAYIMEGVSLFGATPRLSVIPAGGFIIPASRITSNAPLAAEISRSVASAIDHGVQVEGASASVAATPVDSEHLDNIGTGEAMHIPKEDENVGITGEVTIASLPLRPTAGVGSSVGVGSVSEEVVDFFKEFDKRTPNPHPEWHFWKFNGPLVSYGDFWVLSDSMPYLQQLTTKYGNFITKFKLGAGLGGPMLSLLSSVLAAMSKSDLGSMTKVQILAWKSVVQDLMEVGFDVGFMIGHLQQIAQYLFGKKILDEMQVLRHQIALLLDSLSVLTTYHEEMVSTGVTVPEFERSRSLFDSLIR</sequence>
<feature type="region of interest" description="Disordered" evidence="1">
    <location>
        <begin position="505"/>
        <end position="609"/>
    </location>
</feature>
<reference evidence="4" key="1">
    <citation type="submission" date="2018-02" db="EMBL/GenBank/DDBJ databases">
        <authorList>
            <person name="Cohen D.B."/>
            <person name="Kent A.D."/>
        </authorList>
    </citation>
    <scope>NUCLEOTIDE SEQUENCE</scope>
</reference>
<protein>
    <recommendedName>
        <fullName evidence="3">Aminotransferase-like plant mobile domain-containing protein</fullName>
    </recommendedName>
</protein>
<dbReference type="GO" id="GO:0010073">
    <property type="term" value="P:meristem maintenance"/>
    <property type="evidence" value="ECO:0007669"/>
    <property type="project" value="InterPro"/>
</dbReference>
<evidence type="ECO:0000256" key="2">
    <source>
        <dbReference type="SAM" id="SignalP"/>
    </source>
</evidence>
<feature type="domain" description="Aminotransferase-like plant mobile" evidence="3">
    <location>
        <begin position="206"/>
        <end position="298"/>
    </location>
</feature>
<feature type="compositionally biased region" description="Polar residues" evidence="1">
    <location>
        <begin position="544"/>
        <end position="572"/>
    </location>
</feature>
<name>A0A2N9GST8_FAGSY</name>
<feature type="compositionally biased region" description="Polar residues" evidence="1">
    <location>
        <begin position="79"/>
        <end position="88"/>
    </location>
</feature>
<feature type="compositionally biased region" description="Basic residues" evidence="1">
    <location>
        <begin position="517"/>
        <end position="531"/>
    </location>
</feature>
<accession>A0A2N9GST8</accession>